<dbReference type="EMBL" id="CAADJE010000040">
    <property type="protein sequence ID" value="VFS91304.1"/>
    <property type="molecule type" value="Genomic_DNA"/>
</dbReference>
<evidence type="ECO:0000313" key="1">
    <source>
        <dbReference type="EMBL" id="VFS91304.1"/>
    </source>
</evidence>
<evidence type="ECO:0000313" key="2">
    <source>
        <dbReference type="Proteomes" id="UP000345637"/>
    </source>
</evidence>
<name>A0A485D3Y4_RAOPL</name>
<protein>
    <submittedName>
        <fullName evidence="1">Uncharacterized protein</fullName>
    </submittedName>
</protein>
<gene>
    <name evidence="1" type="ORF">NCTC12998_07100</name>
</gene>
<sequence length="126" mass="13465">MKTHGLFNKYSKVKVLYPFILVFITLSAMSWLSTGAMPTLKPVVLFIIILATPLLMAMLAMTRGALMFFLGALVTQVTVAMLVTLFTAHNLSAAAGFGAASVVIYVLITGFGDEKADAGKEDKSDS</sequence>
<accession>A0A485D3Y4</accession>
<reference evidence="1 2" key="1">
    <citation type="submission" date="2019-03" db="EMBL/GenBank/DDBJ databases">
        <authorList>
            <consortium name="Pathogen Informatics"/>
        </authorList>
    </citation>
    <scope>NUCLEOTIDE SEQUENCE [LARGE SCALE GENOMIC DNA]</scope>
    <source>
        <strain evidence="1 2">NCTC12998</strain>
    </source>
</reference>
<dbReference type="Proteomes" id="UP000345637">
    <property type="component" value="Unassembled WGS sequence"/>
</dbReference>
<proteinExistence type="predicted"/>
<organism evidence="1 2">
    <name type="scientific">Raoultella planticola</name>
    <name type="common">Klebsiella planticola</name>
    <dbReference type="NCBI Taxonomy" id="575"/>
    <lineage>
        <taxon>Bacteria</taxon>
        <taxon>Pseudomonadati</taxon>
        <taxon>Pseudomonadota</taxon>
        <taxon>Gammaproteobacteria</taxon>
        <taxon>Enterobacterales</taxon>
        <taxon>Enterobacteriaceae</taxon>
        <taxon>Klebsiella/Raoultella group</taxon>
        <taxon>Raoultella</taxon>
    </lineage>
</organism>
<dbReference type="RefSeq" id="WP_032700815.1">
    <property type="nucleotide sequence ID" value="NZ_BIIS01000028.1"/>
</dbReference>
<dbReference type="AlphaFoldDB" id="A0A485D3Y4"/>